<evidence type="ECO:0000256" key="4">
    <source>
        <dbReference type="ARBA" id="ARBA00023239"/>
    </source>
</evidence>
<comment type="catalytic activity">
    <reaction evidence="6">
        <text>a 4-saturated-(3S)-3-hydroxyacyl-CoA = a (3E)-enoyl-CoA + H2O</text>
        <dbReference type="Rhea" id="RHEA:20724"/>
        <dbReference type="ChEBI" id="CHEBI:15377"/>
        <dbReference type="ChEBI" id="CHEBI:58521"/>
        <dbReference type="ChEBI" id="CHEBI:137480"/>
        <dbReference type="EC" id="4.2.1.17"/>
    </reaction>
</comment>
<dbReference type="InterPro" id="IPR018376">
    <property type="entry name" value="Enoyl-CoA_hyd/isom_CS"/>
</dbReference>
<keyword evidence="3" id="KW-0443">Lipid metabolism</keyword>
<dbReference type="Gene3D" id="1.10.12.10">
    <property type="entry name" value="Lyase 2-enoyl-coa Hydratase, Chain A, domain 2"/>
    <property type="match status" value="1"/>
</dbReference>
<comment type="similarity">
    <text evidence="1 7">Belongs to the enoyl-CoA hydratase/isomerase family.</text>
</comment>
<comment type="catalytic activity">
    <reaction evidence="5">
        <text>a (3S)-3-hydroxyacyl-CoA = a (2E)-enoyl-CoA + H2O</text>
        <dbReference type="Rhea" id="RHEA:16105"/>
        <dbReference type="ChEBI" id="CHEBI:15377"/>
        <dbReference type="ChEBI" id="CHEBI:57318"/>
        <dbReference type="ChEBI" id="CHEBI:58856"/>
        <dbReference type="EC" id="4.2.1.17"/>
    </reaction>
</comment>
<dbReference type="PROSITE" id="PS00166">
    <property type="entry name" value="ENOYL_COA_HYDRATASE"/>
    <property type="match status" value="1"/>
</dbReference>
<comment type="caution">
    <text evidence="8">The sequence shown here is derived from an EMBL/GenBank/DDBJ whole genome shotgun (WGS) entry which is preliminary data.</text>
</comment>
<dbReference type="CDD" id="cd06558">
    <property type="entry name" value="crotonase-like"/>
    <property type="match status" value="1"/>
</dbReference>
<reference evidence="8" key="1">
    <citation type="submission" date="2021-04" db="EMBL/GenBank/DDBJ databases">
        <title>Genome based classification of Actinospica acidithermotolerans sp. nov., an actinobacterium isolated from an Indonesian hot spring.</title>
        <authorList>
            <person name="Kusuma A.B."/>
            <person name="Putra K.E."/>
            <person name="Nafisah S."/>
            <person name="Loh J."/>
            <person name="Nouioui I."/>
            <person name="Goodfellow M."/>
        </authorList>
    </citation>
    <scope>NUCLEOTIDE SEQUENCE</scope>
    <source>
        <strain evidence="8">DSM 45618</strain>
    </source>
</reference>
<organism evidence="8 9">
    <name type="scientific">Actinocrinis puniceicyclus</name>
    <dbReference type="NCBI Taxonomy" id="977794"/>
    <lineage>
        <taxon>Bacteria</taxon>
        <taxon>Bacillati</taxon>
        <taxon>Actinomycetota</taxon>
        <taxon>Actinomycetes</taxon>
        <taxon>Catenulisporales</taxon>
        <taxon>Actinospicaceae</taxon>
        <taxon>Actinocrinis</taxon>
    </lineage>
</organism>
<accession>A0A8J7WMG3</accession>
<dbReference type="InterPro" id="IPR001753">
    <property type="entry name" value="Enoyl-CoA_hydra/iso"/>
</dbReference>
<evidence type="ECO:0000256" key="7">
    <source>
        <dbReference type="RuleBase" id="RU003707"/>
    </source>
</evidence>
<keyword evidence="9" id="KW-1185">Reference proteome</keyword>
<dbReference type="InterPro" id="IPR014748">
    <property type="entry name" value="Enoyl-CoA_hydra_C"/>
</dbReference>
<dbReference type="AlphaFoldDB" id="A0A8J7WMG3"/>
<keyword evidence="4" id="KW-0456">Lyase</keyword>
<dbReference type="GO" id="GO:0004300">
    <property type="term" value="F:enoyl-CoA hydratase activity"/>
    <property type="evidence" value="ECO:0007669"/>
    <property type="project" value="UniProtKB-EC"/>
</dbReference>
<protein>
    <recommendedName>
        <fullName evidence="2">enoyl-CoA hydratase</fullName>
        <ecNumber evidence="2">4.2.1.17</ecNumber>
    </recommendedName>
</protein>
<dbReference type="FunFam" id="1.10.12.10:FF:000001">
    <property type="entry name" value="Probable enoyl-CoA hydratase, mitochondrial"/>
    <property type="match status" value="1"/>
</dbReference>
<evidence type="ECO:0000256" key="2">
    <source>
        <dbReference type="ARBA" id="ARBA00012076"/>
    </source>
</evidence>
<dbReference type="PANTHER" id="PTHR11941">
    <property type="entry name" value="ENOYL-COA HYDRATASE-RELATED"/>
    <property type="match status" value="1"/>
</dbReference>
<evidence type="ECO:0000256" key="6">
    <source>
        <dbReference type="ARBA" id="ARBA00023717"/>
    </source>
</evidence>
<dbReference type="Pfam" id="PF00378">
    <property type="entry name" value="ECH_1"/>
    <property type="match status" value="1"/>
</dbReference>
<dbReference type="EC" id="4.2.1.17" evidence="2"/>
<dbReference type="SUPFAM" id="SSF52096">
    <property type="entry name" value="ClpP/crotonase"/>
    <property type="match status" value="1"/>
</dbReference>
<gene>
    <name evidence="8" type="ORF">KGA66_03685</name>
</gene>
<dbReference type="EMBL" id="JAGSXH010000007">
    <property type="protein sequence ID" value="MBS2962134.1"/>
    <property type="molecule type" value="Genomic_DNA"/>
</dbReference>
<dbReference type="FunFam" id="3.90.226.10:FF:000009">
    <property type="entry name" value="Carnitinyl-CoA dehydratase"/>
    <property type="match status" value="1"/>
</dbReference>
<dbReference type="GO" id="GO:0006635">
    <property type="term" value="P:fatty acid beta-oxidation"/>
    <property type="evidence" value="ECO:0007669"/>
    <property type="project" value="TreeGrafter"/>
</dbReference>
<evidence type="ECO:0000256" key="5">
    <source>
        <dbReference type="ARBA" id="ARBA00023709"/>
    </source>
</evidence>
<dbReference type="RefSeq" id="WP_211464521.1">
    <property type="nucleotide sequence ID" value="NZ_JAGSXH010000007.1"/>
</dbReference>
<dbReference type="Proteomes" id="UP000677913">
    <property type="component" value="Unassembled WGS sequence"/>
</dbReference>
<sequence length="255" mass="26416">MAVRQHGHVAELVLDRPAALNAISTALARELAAEASALAANPSIRAIVLSALGDRAFCVGADLKERNGFTDADLLAQRPVFRRAFGSIIDLPVPAIAAVSGFALGGGCELALACDLIVADDGAQFGLPEVGVGLVPGGGGTQLLARRIGVARAADLIYTGRRVTADEATALGIVNRRVTGQHTARDAALKLAAQIAANSPVGVRNAKHALRAGIDLPLSAGLDVEDAAWRATAFSQDRIEGIRAFAEKREPRWPA</sequence>
<evidence type="ECO:0000256" key="1">
    <source>
        <dbReference type="ARBA" id="ARBA00005254"/>
    </source>
</evidence>
<proteinExistence type="inferred from homology"/>
<evidence type="ECO:0000313" key="8">
    <source>
        <dbReference type="EMBL" id="MBS2962134.1"/>
    </source>
</evidence>
<name>A0A8J7WMG3_9ACTN</name>
<dbReference type="InterPro" id="IPR029045">
    <property type="entry name" value="ClpP/crotonase-like_dom_sf"/>
</dbReference>
<dbReference type="Gene3D" id="3.90.226.10">
    <property type="entry name" value="2-enoyl-CoA Hydratase, Chain A, domain 1"/>
    <property type="match status" value="1"/>
</dbReference>
<evidence type="ECO:0000256" key="3">
    <source>
        <dbReference type="ARBA" id="ARBA00023098"/>
    </source>
</evidence>
<dbReference type="PANTHER" id="PTHR11941:SF169">
    <property type="entry name" value="(7AS)-7A-METHYL-1,5-DIOXO-2,3,5,6,7,7A-HEXAHYDRO-1H-INDENE-CARBOXYL-COA HYDROLASE"/>
    <property type="match status" value="1"/>
</dbReference>
<evidence type="ECO:0000313" key="9">
    <source>
        <dbReference type="Proteomes" id="UP000677913"/>
    </source>
</evidence>